<sequence length="92" mass="9748">MARALAAGDASDDGVQDVPLSPPEHPTAPSSVRADQLPSMDPSNGARRSALPPLPLLPFSLLPPPRSRERADAVRRRCGRKAAEGGWVRTVC</sequence>
<organism evidence="2 3">
    <name type="scientific">Olpidium bornovanus</name>
    <dbReference type="NCBI Taxonomy" id="278681"/>
    <lineage>
        <taxon>Eukaryota</taxon>
        <taxon>Fungi</taxon>
        <taxon>Fungi incertae sedis</taxon>
        <taxon>Olpidiomycota</taxon>
        <taxon>Olpidiomycotina</taxon>
        <taxon>Olpidiomycetes</taxon>
        <taxon>Olpidiales</taxon>
        <taxon>Olpidiaceae</taxon>
        <taxon>Olpidium</taxon>
    </lineage>
</organism>
<name>A0A8H8DLT5_9FUNG</name>
<dbReference type="AlphaFoldDB" id="A0A8H8DLT5"/>
<proteinExistence type="predicted"/>
<keyword evidence="3" id="KW-1185">Reference proteome</keyword>
<feature type="compositionally biased region" description="Basic and acidic residues" evidence="1">
    <location>
        <begin position="66"/>
        <end position="75"/>
    </location>
</feature>
<accession>A0A8H8DLT5</accession>
<dbReference type="EMBL" id="JAEFCI010001973">
    <property type="protein sequence ID" value="KAG5462562.1"/>
    <property type="molecule type" value="Genomic_DNA"/>
</dbReference>
<protein>
    <submittedName>
        <fullName evidence="2">Uncharacterized protein</fullName>
    </submittedName>
</protein>
<dbReference type="Proteomes" id="UP000673691">
    <property type="component" value="Unassembled WGS sequence"/>
</dbReference>
<comment type="caution">
    <text evidence="2">The sequence shown here is derived from an EMBL/GenBank/DDBJ whole genome shotgun (WGS) entry which is preliminary data.</text>
</comment>
<evidence type="ECO:0000313" key="3">
    <source>
        <dbReference type="Proteomes" id="UP000673691"/>
    </source>
</evidence>
<feature type="compositionally biased region" description="Pro residues" evidence="1">
    <location>
        <begin position="52"/>
        <end position="65"/>
    </location>
</feature>
<reference evidence="2 3" key="1">
    <citation type="journal article" name="Sci. Rep.">
        <title>Genome-scale phylogenetic analyses confirm Olpidium as the closest living zoosporic fungus to the non-flagellated, terrestrial fungi.</title>
        <authorList>
            <person name="Chang Y."/>
            <person name="Rochon D."/>
            <person name="Sekimoto S."/>
            <person name="Wang Y."/>
            <person name="Chovatia M."/>
            <person name="Sandor L."/>
            <person name="Salamov A."/>
            <person name="Grigoriev I.V."/>
            <person name="Stajich J.E."/>
            <person name="Spatafora J.W."/>
        </authorList>
    </citation>
    <scope>NUCLEOTIDE SEQUENCE [LARGE SCALE GENOMIC DNA]</scope>
    <source>
        <strain evidence="2">S191</strain>
    </source>
</reference>
<evidence type="ECO:0000313" key="2">
    <source>
        <dbReference type="EMBL" id="KAG5462562.1"/>
    </source>
</evidence>
<gene>
    <name evidence="2" type="ORF">BJ554DRAFT_4625</name>
</gene>
<feature type="region of interest" description="Disordered" evidence="1">
    <location>
        <begin position="1"/>
        <end position="80"/>
    </location>
</feature>
<evidence type="ECO:0000256" key="1">
    <source>
        <dbReference type="SAM" id="MobiDB-lite"/>
    </source>
</evidence>